<keyword evidence="6" id="KW-1185">Reference proteome</keyword>
<dbReference type="Gene3D" id="3.40.47.10">
    <property type="match status" value="2"/>
</dbReference>
<dbReference type="AlphaFoldDB" id="A0A6G4UB58"/>
<comment type="caution">
    <text evidence="5">The sequence shown here is derived from an EMBL/GenBank/DDBJ whole genome shotgun (WGS) entry which is preliminary data.</text>
</comment>
<name>A0A6G4UB58_9ACTN</name>
<feature type="transmembrane region" description="Helical" evidence="3">
    <location>
        <begin position="241"/>
        <end position="258"/>
    </location>
</feature>
<evidence type="ECO:0000259" key="4">
    <source>
        <dbReference type="Pfam" id="PF08541"/>
    </source>
</evidence>
<evidence type="ECO:0000256" key="1">
    <source>
        <dbReference type="ARBA" id="ARBA00022679"/>
    </source>
</evidence>
<sequence>MSMREQLVSAGRRLAGLKGNEHRVSYVISGRTIPICAKASQHPVHEAADELGLSHAQVFTVLQQACASGLAAVDLAGRLLAEDGDPDALALVLTGEKTHWKRARMLPGTTVMGESSAACLVSHRGGGDVLRGYVTRTYGEYANVDLPGAYGEEFERRYPVMLTDAIRDAVAAAGIELDDLAWILPHNVNRISWARAAKLLDLPRSRILLDNVPVTGHCFCADGFVNYATLRESGRLRPGDFYLMAAVGLGATFAAAVFRH</sequence>
<evidence type="ECO:0000256" key="2">
    <source>
        <dbReference type="ARBA" id="ARBA00023315"/>
    </source>
</evidence>
<reference evidence="5 6" key="1">
    <citation type="submission" date="2020-02" db="EMBL/GenBank/DDBJ databases">
        <title>Whole-genome analyses of novel actinobacteria.</title>
        <authorList>
            <person name="Sahin N."/>
        </authorList>
    </citation>
    <scope>NUCLEOTIDE SEQUENCE [LARGE SCALE GENOMIC DNA]</scope>
    <source>
        <strain evidence="5 6">A7024</strain>
    </source>
</reference>
<dbReference type="PANTHER" id="PTHR34069">
    <property type="entry name" value="3-OXOACYL-[ACYL-CARRIER-PROTEIN] SYNTHASE 3"/>
    <property type="match status" value="1"/>
</dbReference>
<keyword evidence="1" id="KW-0808">Transferase</keyword>
<keyword evidence="3" id="KW-1133">Transmembrane helix</keyword>
<dbReference type="SUPFAM" id="SSF53901">
    <property type="entry name" value="Thiolase-like"/>
    <property type="match status" value="1"/>
</dbReference>
<evidence type="ECO:0000256" key="3">
    <source>
        <dbReference type="SAM" id="Phobius"/>
    </source>
</evidence>
<proteinExistence type="predicted"/>
<keyword evidence="3" id="KW-0812">Transmembrane</keyword>
<gene>
    <name evidence="5" type="ORF">G5C51_32590</name>
</gene>
<organism evidence="5 6">
    <name type="scientific">Streptomyces coryli</name>
    <dbReference type="NCBI Taxonomy" id="1128680"/>
    <lineage>
        <taxon>Bacteria</taxon>
        <taxon>Bacillati</taxon>
        <taxon>Actinomycetota</taxon>
        <taxon>Actinomycetes</taxon>
        <taxon>Kitasatosporales</taxon>
        <taxon>Streptomycetaceae</taxon>
        <taxon>Streptomyces</taxon>
    </lineage>
</organism>
<dbReference type="PANTHER" id="PTHR34069:SF2">
    <property type="entry name" value="BETA-KETOACYL-[ACYL-CARRIER-PROTEIN] SYNTHASE III"/>
    <property type="match status" value="1"/>
</dbReference>
<keyword evidence="2" id="KW-0012">Acyltransferase</keyword>
<evidence type="ECO:0000313" key="6">
    <source>
        <dbReference type="Proteomes" id="UP000481583"/>
    </source>
</evidence>
<keyword evidence="3" id="KW-0472">Membrane</keyword>
<dbReference type="Pfam" id="PF08541">
    <property type="entry name" value="ACP_syn_III_C"/>
    <property type="match status" value="1"/>
</dbReference>
<dbReference type="GO" id="GO:0016747">
    <property type="term" value="F:acyltransferase activity, transferring groups other than amino-acyl groups"/>
    <property type="evidence" value="ECO:0007669"/>
    <property type="project" value="UniProtKB-ARBA"/>
</dbReference>
<accession>A0A6G4UB58</accession>
<dbReference type="GO" id="GO:0044550">
    <property type="term" value="P:secondary metabolite biosynthetic process"/>
    <property type="evidence" value="ECO:0007669"/>
    <property type="project" value="TreeGrafter"/>
</dbReference>
<dbReference type="Proteomes" id="UP000481583">
    <property type="component" value="Unassembled WGS sequence"/>
</dbReference>
<dbReference type="InterPro" id="IPR013747">
    <property type="entry name" value="ACP_syn_III_C"/>
</dbReference>
<feature type="domain" description="Beta-ketoacyl-[acyl-carrier-protein] synthase III C-terminal" evidence="4">
    <location>
        <begin position="171"/>
        <end position="259"/>
    </location>
</feature>
<dbReference type="InterPro" id="IPR016039">
    <property type="entry name" value="Thiolase-like"/>
</dbReference>
<evidence type="ECO:0000313" key="5">
    <source>
        <dbReference type="EMBL" id="NGN68618.1"/>
    </source>
</evidence>
<dbReference type="EMBL" id="JAAKZV010000217">
    <property type="protein sequence ID" value="NGN68618.1"/>
    <property type="molecule type" value="Genomic_DNA"/>
</dbReference>
<protein>
    <submittedName>
        <fullName evidence="5">3-oxoacyl-ACP synthase</fullName>
    </submittedName>
</protein>